<evidence type="ECO:0000313" key="2">
    <source>
        <dbReference type="EMBL" id="MCA9728155.1"/>
    </source>
</evidence>
<dbReference type="AlphaFoldDB" id="A0A956RPT3"/>
<dbReference type="InterPro" id="IPR025495">
    <property type="entry name" value="DUF4386"/>
</dbReference>
<comment type="caution">
    <text evidence="2">The sequence shown here is derived from an EMBL/GenBank/DDBJ whole genome shotgun (WGS) entry which is preliminary data.</text>
</comment>
<evidence type="ECO:0000256" key="1">
    <source>
        <dbReference type="SAM" id="Phobius"/>
    </source>
</evidence>
<dbReference type="Pfam" id="PF14329">
    <property type="entry name" value="DUF4386"/>
    <property type="match status" value="1"/>
</dbReference>
<proteinExistence type="predicted"/>
<name>A0A956RPT3_UNCEI</name>
<sequence length="237" mass="24909">MEAAVPQAAQAKAGRLAGILFLFVNAAGVFAEVVVRGSLLQGDAMQVAQSVADSERLYRLGIAVDLTMLIGGLVLIWALYVLLGPVHRDLAFLAVLLRTVETAATVAATVASLVAVQLLGTADYLRVFAVGEVQGLSRLARIAFGLGQDVGFIFLGLGSAVFAYLLLRSHYVPRILASWGVVASLLLAAYNLVAIVVPSVKTFVYIALVPMGIYEIGIGLWLVIKGVMLSGTPARAT</sequence>
<keyword evidence="1" id="KW-1133">Transmembrane helix</keyword>
<organism evidence="2 3">
    <name type="scientific">Eiseniibacteriota bacterium</name>
    <dbReference type="NCBI Taxonomy" id="2212470"/>
    <lineage>
        <taxon>Bacteria</taxon>
        <taxon>Candidatus Eiseniibacteriota</taxon>
    </lineage>
</organism>
<reference evidence="2" key="1">
    <citation type="submission" date="2020-04" db="EMBL/GenBank/DDBJ databases">
        <authorList>
            <person name="Zhang T."/>
        </authorList>
    </citation>
    <scope>NUCLEOTIDE SEQUENCE</scope>
    <source>
        <strain evidence="2">HKST-UBA01</strain>
    </source>
</reference>
<feature type="transmembrane region" description="Helical" evidence="1">
    <location>
        <begin position="139"/>
        <end position="167"/>
    </location>
</feature>
<reference evidence="2" key="2">
    <citation type="journal article" date="2021" name="Microbiome">
        <title>Successional dynamics and alternative stable states in a saline activated sludge microbial community over 9 years.</title>
        <authorList>
            <person name="Wang Y."/>
            <person name="Ye J."/>
            <person name="Ju F."/>
            <person name="Liu L."/>
            <person name="Boyd J.A."/>
            <person name="Deng Y."/>
            <person name="Parks D.H."/>
            <person name="Jiang X."/>
            <person name="Yin X."/>
            <person name="Woodcroft B.J."/>
            <person name="Tyson G.W."/>
            <person name="Hugenholtz P."/>
            <person name="Polz M.F."/>
            <person name="Zhang T."/>
        </authorList>
    </citation>
    <scope>NUCLEOTIDE SEQUENCE</scope>
    <source>
        <strain evidence="2">HKST-UBA01</strain>
    </source>
</reference>
<feature type="transmembrane region" description="Helical" evidence="1">
    <location>
        <begin position="95"/>
        <end position="119"/>
    </location>
</feature>
<dbReference type="EMBL" id="JAGQHR010000312">
    <property type="protein sequence ID" value="MCA9728155.1"/>
    <property type="molecule type" value="Genomic_DNA"/>
</dbReference>
<gene>
    <name evidence="2" type="ORF">KC729_10760</name>
</gene>
<evidence type="ECO:0000313" key="3">
    <source>
        <dbReference type="Proteomes" id="UP000697710"/>
    </source>
</evidence>
<protein>
    <submittedName>
        <fullName evidence="2">DUF4386 domain-containing protein</fullName>
    </submittedName>
</protein>
<feature type="transmembrane region" description="Helical" evidence="1">
    <location>
        <begin position="60"/>
        <end position="83"/>
    </location>
</feature>
<keyword evidence="1" id="KW-0472">Membrane</keyword>
<accession>A0A956RPT3</accession>
<feature type="transmembrane region" description="Helical" evidence="1">
    <location>
        <begin position="203"/>
        <end position="224"/>
    </location>
</feature>
<feature type="transmembrane region" description="Helical" evidence="1">
    <location>
        <begin position="179"/>
        <end position="197"/>
    </location>
</feature>
<dbReference type="Proteomes" id="UP000697710">
    <property type="component" value="Unassembled WGS sequence"/>
</dbReference>
<keyword evidence="1" id="KW-0812">Transmembrane</keyword>